<dbReference type="EMBL" id="BHWB01000021">
    <property type="protein sequence ID" value="GCB37192.1"/>
    <property type="molecule type" value="Genomic_DNA"/>
</dbReference>
<organism evidence="2 3">
    <name type="scientific">Bacteroides faecalis</name>
    <dbReference type="NCBI Taxonomy" id="2447885"/>
    <lineage>
        <taxon>Bacteria</taxon>
        <taxon>Pseudomonadati</taxon>
        <taxon>Bacteroidota</taxon>
        <taxon>Bacteroidia</taxon>
        <taxon>Bacteroidales</taxon>
        <taxon>Bacteroidaceae</taxon>
        <taxon>Bacteroides</taxon>
    </lineage>
</organism>
<dbReference type="PROSITE" id="PS51257">
    <property type="entry name" value="PROKAR_LIPOPROTEIN"/>
    <property type="match status" value="1"/>
</dbReference>
<dbReference type="Gene3D" id="2.60.40.2340">
    <property type="match status" value="1"/>
</dbReference>
<dbReference type="InterPro" id="IPR025112">
    <property type="entry name" value="PCMD"/>
</dbReference>
<proteinExistence type="predicted"/>
<name>A0A401M080_9BACE</name>
<dbReference type="AlphaFoldDB" id="A0A401M080"/>
<gene>
    <name evidence="2" type="ORF">KGMB02408_41370</name>
</gene>
<reference evidence="2 3" key="1">
    <citation type="submission" date="2018-10" db="EMBL/GenBank/DDBJ databases">
        <title>Draft Genome Sequence of Bacteroides sp. KCTC 15687.</title>
        <authorList>
            <person name="Yu S.Y."/>
            <person name="Kim J.S."/>
            <person name="Oh B.S."/>
            <person name="Park S.H."/>
            <person name="Kang S.W."/>
            <person name="Park J.E."/>
            <person name="Choi S.H."/>
            <person name="Han K.I."/>
            <person name="Lee K.C."/>
            <person name="Eom M.K."/>
            <person name="Suh M.K."/>
            <person name="Lee D.H."/>
            <person name="Yoon H."/>
            <person name="Kim B."/>
            <person name="Yang S.J."/>
            <person name="Lee J.S."/>
            <person name="Lee J.H."/>
        </authorList>
    </citation>
    <scope>NUCLEOTIDE SEQUENCE [LARGE SCALE GENOMIC DNA]</scope>
    <source>
        <strain evidence="2 3">KCTC 15687</strain>
    </source>
</reference>
<evidence type="ECO:0000259" key="1">
    <source>
        <dbReference type="Pfam" id="PF13201"/>
    </source>
</evidence>
<evidence type="ECO:0000313" key="2">
    <source>
        <dbReference type="EMBL" id="GCB37192.1"/>
    </source>
</evidence>
<keyword evidence="3" id="KW-1185">Reference proteome</keyword>
<dbReference type="Gene3D" id="2.60.120.890">
    <property type="entry name" value="BT2081, beta-jelly-roll domain"/>
    <property type="match status" value="1"/>
</dbReference>
<dbReference type="Proteomes" id="UP000288079">
    <property type="component" value="Unassembled WGS sequence"/>
</dbReference>
<accession>A0A401M080</accession>
<protein>
    <recommendedName>
        <fullName evidence="1">Putative carbohydrate metabolism domain-containing protein</fullName>
    </recommendedName>
</protein>
<comment type="caution">
    <text evidence="2">The sequence shown here is derived from an EMBL/GenBank/DDBJ whole genome shotgun (WGS) entry which is preliminary data.</text>
</comment>
<evidence type="ECO:0000313" key="3">
    <source>
        <dbReference type="Proteomes" id="UP000288079"/>
    </source>
</evidence>
<feature type="domain" description="Putative carbohydrate metabolism" evidence="1">
    <location>
        <begin position="123"/>
        <end position="359"/>
    </location>
</feature>
<dbReference type="Pfam" id="PF13201">
    <property type="entry name" value="PCMD"/>
    <property type="match status" value="1"/>
</dbReference>
<sequence length="364" mass="39864">MKKMRAKHVIIYTLSIILSTACIRNEAPNAEADILTCSLPGIIMTTSPIINNNSIILFVDPGTDLSALAPEFTLTPGASITPVGGTERNFESPQKYTVTAADGFWKKLYTVSVIDTELATNYNFEDTLGGQKYYIFVERKAGKVIMQWASGNAGYALTGVAKTADDYPTFQTTDGYEGKCLSLVTRSTGFFGQMVGMPIAAGNLFIGSFDVNNAMTSPLKATKFGLPFRHVPTYLAGYYKYKAGSQFTEGGKPVNGKRDICDIYAIMYETSETVSTLDGTNAFTSPNLVSMARINDAKETNEWTYFKLPFTTLPGKFIDKEKLQEGKYNISIVFSSSLEGDHFNGAVGSNLQIDEVELIYHSEN</sequence>
<dbReference type="InterPro" id="IPR038653">
    <property type="entry name" value="Put_CMD_sf"/>
</dbReference>